<dbReference type="GO" id="GO:0003904">
    <property type="term" value="F:deoxyribodipyrimidine photo-lyase activity"/>
    <property type="evidence" value="ECO:0007669"/>
    <property type="project" value="TreeGrafter"/>
</dbReference>
<feature type="binding site" evidence="4">
    <location>
        <begin position="253"/>
        <end position="260"/>
    </location>
    <ligand>
        <name>FAD</name>
        <dbReference type="ChEBI" id="CHEBI:57692"/>
    </ligand>
</feature>
<feature type="binding site" evidence="4">
    <location>
        <begin position="348"/>
        <end position="350"/>
    </location>
    <ligand>
        <name>FAD</name>
        <dbReference type="ChEBI" id="CHEBI:57692"/>
    </ligand>
</feature>
<name>A0A8J3TS37_9ACTN</name>
<dbReference type="InterPro" id="IPR006050">
    <property type="entry name" value="DNA_photolyase_N"/>
</dbReference>
<organism evidence="8 9">
    <name type="scientific">Planotetraspora mira</name>
    <dbReference type="NCBI Taxonomy" id="58121"/>
    <lineage>
        <taxon>Bacteria</taxon>
        <taxon>Bacillati</taxon>
        <taxon>Actinomycetota</taxon>
        <taxon>Actinomycetes</taxon>
        <taxon>Streptosporangiales</taxon>
        <taxon>Streptosporangiaceae</taxon>
        <taxon>Planotetraspora</taxon>
    </lineage>
</organism>
<feature type="domain" description="Photolyase/cryptochrome alpha/beta" evidence="7">
    <location>
        <begin position="2"/>
        <end position="126"/>
    </location>
</feature>
<reference evidence="8 9" key="1">
    <citation type="submission" date="2021-01" db="EMBL/GenBank/DDBJ databases">
        <title>Whole genome shotgun sequence of Planotetraspora mira NBRC 15435.</title>
        <authorList>
            <person name="Komaki H."/>
            <person name="Tamura T."/>
        </authorList>
    </citation>
    <scope>NUCLEOTIDE SEQUENCE [LARGE SCALE GENOMIC DNA]</scope>
    <source>
        <strain evidence="8 9">NBRC 15435</strain>
    </source>
</reference>
<dbReference type="InterPro" id="IPR002081">
    <property type="entry name" value="Cryptochrome/DNA_photolyase_1"/>
</dbReference>
<evidence type="ECO:0000256" key="5">
    <source>
        <dbReference type="PIRSR" id="PIRSR602081-2"/>
    </source>
</evidence>
<proteinExistence type="inferred from homology"/>
<keyword evidence="1 4" id="KW-0285">Flavoprotein</keyword>
<dbReference type="PANTHER" id="PTHR11455:SF9">
    <property type="entry name" value="CRYPTOCHROME CIRCADIAN CLOCK 5 ISOFORM X1"/>
    <property type="match status" value="1"/>
</dbReference>
<dbReference type="Gene3D" id="1.10.579.10">
    <property type="entry name" value="DNA Cyclobutane Dipyrimidine Photolyase, subunit A, domain 3"/>
    <property type="match status" value="1"/>
</dbReference>
<feature type="binding site" evidence="4">
    <location>
        <position position="209"/>
    </location>
    <ligand>
        <name>FAD</name>
        <dbReference type="ChEBI" id="CHEBI:57692"/>
    </ligand>
</feature>
<comment type="similarity">
    <text evidence="6">Belongs to the DNA photolyase family.</text>
</comment>
<dbReference type="Pfam" id="PF03441">
    <property type="entry name" value="FAD_binding_7"/>
    <property type="match status" value="1"/>
</dbReference>
<evidence type="ECO:0000259" key="7">
    <source>
        <dbReference type="PROSITE" id="PS51645"/>
    </source>
</evidence>
<feature type="site" description="Electron transfer via tryptophanyl radical" evidence="5">
    <location>
        <position position="358"/>
    </location>
</feature>
<feature type="site" description="Electron transfer via tryptophanyl radical" evidence="5">
    <location>
        <position position="282"/>
    </location>
</feature>
<keyword evidence="2 4" id="KW-0274">FAD</keyword>
<dbReference type="GO" id="GO:0006950">
    <property type="term" value="P:response to stress"/>
    <property type="evidence" value="ECO:0007669"/>
    <property type="project" value="UniProtKB-ARBA"/>
</dbReference>
<dbReference type="Proteomes" id="UP000650628">
    <property type="component" value="Unassembled WGS sequence"/>
</dbReference>
<dbReference type="SUPFAM" id="SSF48173">
    <property type="entry name" value="Cryptochrome/photolyase FAD-binding domain"/>
    <property type="match status" value="1"/>
</dbReference>
<dbReference type="InterPro" id="IPR014729">
    <property type="entry name" value="Rossmann-like_a/b/a_fold"/>
</dbReference>
<dbReference type="Gene3D" id="3.40.50.620">
    <property type="entry name" value="HUPs"/>
    <property type="match status" value="1"/>
</dbReference>
<evidence type="ECO:0000256" key="3">
    <source>
        <dbReference type="ARBA" id="ARBA00022991"/>
    </source>
</evidence>
<feature type="binding site" evidence="4">
    <location>
        <begin position="220"/>
        <end position="224"/>
    </location>
    <ligand>
        <name>FAD</name>
        <dbReference type="ChEBI" id="CHEBI:57692"/>
    </ligand>
</feature>
<comment type="cofactor">
    <cofactor evidence="4">
        <name>FAD</name>
        <dbReference type="ChEBI" id="CHEBI:57692"/>
    </cofactor>
    <text evidence="4">Binds 1 FAD per subunit.</text>
</comment>
<dbReference type="Pfam" id="PF00875">
    <property type="entry name" value="DNA_photolyase"/>
    <property type="match status" value="1"/>
</dbReference>
<feature type="site" description="Electron transfer via tryptophanyl radical" evidence="5">
    <location>
        <position position="335"/>
    </location>
</feature>
<dbReference type="GO" id="GO:0009416">
    <property type="term" value="P:response to light stimulus"/>
    <property type="evidence" value="ECO:0007669"/>
    <property type="project" value="TreeGrafter"/>
</dbReference>
<evidence type="ECO:0000256" key="6">
    <source>
        <dbReference type="RuleBase" id="RU004182"/>
    </source>
</evidence>
<dbReference type="AlphaFoldDB" id="A0A8J3TS37"/>
<dbReference type="PROSITE" id="PS51645">
    <property type="entry name" value="PHR_CRY_ALPHA_BETA"/>
    <property type="match status" value="1"/>
</dbReference>
<protein>
    <submittedName>
        <fullName evidence="8">Deoxyribodipyrimidine photo-lyase</fullName>
    </submittedName>
</protein>
<dbReference type="GO" id="GO:0071949">
    <property type="term" value="F:FAD binding"/>
    <property type="evidence" value="ECO:0007669"/>
    <property type="project" value="TreeGrafter"/>
</dbReference>
<feature type="binding site" evidence="4">
    <location>
        <position position="250"/>
    </location>
    <ligand>
        <name>FAD</name>
        <dbReference type="ChEBI" id="CHEBI:57692"/>
    </ligand>
</feature>
<evidence type="ECO:0000256" key="2">
    <source>
        <dbReference type="ARBA" id="ARBA00022827"/>
    </source>
</evidence>
<dbReference type="InterPro" id="IPR036134">
    <property type="entry name" value="Crypto/Photolyase_FAD-like_sf"/>
</dbReference>
<dbReference type="InterPro" id="IPR005101">
    <property type="entry name" value="Cryptochr/Photolyase_FAD-bd"/>
</dbReference>
<dbReference type="GO" id="GO:0003677">
    <property type="term" value="F:DNA binding"/>
    <property type="evidence" value="ECO:0007669"/>
    <property type="project" value="TreeGrafter"/>
</dbReference>
<evidence type="ECO:0000313" key="8">
    <source>
        <dbReference type="EMBL" id="GII31271.1"/>
    </source>
</evidence>
<evidence type="ECO:0000313" key="9">
    <source>
        <dbReference type="Proteomes" id="UP000650628"/>
    </source>
</evidence>
<dbReference type="PANTHER" id="PTHR11455">
    <property type="entry name" value="CRYPTOCHROME"/>
    <property type="match status" value="1"/>
</dbReference>
<comment type="caution">
    <text evidence="8">The sequence shown here is derived from an EMBL/GenBank/DDBJ whole genome shotgun (WGS) entry which is preliminary data.</text>
</comment>
<dbReference type="Gene3D" id="1.25.40.80">
    <property type="match status" value="1"/>
</dbReference>
<sequence length="429" mass="48156">METVIVLLTRDLRVHDNPALAEACEQARHVVPLFVVDPAIEPRHRADFLSCALHDLRSRLRELGGDLVVRHGDPVAEAIKLARQVRAAGIWAAADVSAFARRREERLADACAGERLDFRLFSGLTVVPPGDLVPIGGDHYRVFTPYWRVWSETRKRRVLDPPAQVRLPADVDAGTLPIRSPKPFGLLQGGETAGRRRLDEWLSGGLAGYAQGHDLAAERTSMLSPYLRFGCVSPVEVVTRAAPLAGGDDFVRQLCWRDFYYQVASAFPELPRRDYRPRRATWEDDEEAAEAWRQGLTGVPIVDAGMRQLREEGWMHNRLRMIVGSFLTKRLGIDWRIGADHFNDLLLDADIPNNCGNWQWVAGTGNDTRPNRVINPLRQAKKVDPDGEYVRRYVLELAGLPGSAVHEPWRHPAPVPGYPAPMLNERLLP</sequence>
<dbReference type="GO" id="GO:0006139">
    <property type="term" value="P:nucleobase-containing compound metabolic process"/>
    <property type="evidence" value="ECO:0007669"/>
    <property type="project" value="UniProtKB-ARBA"/>
</dbReference>
<accession>A0A8J3TS37</accession>
<dbReference type="PRINTS" id="PR00147">
    <property type="entry name" value="DNAPHOTLYASE"/>
</dbReference>
<keyword evidence="3 6" id="KW-0157">Chromophore</keyword>
<evidence type="ECO:0000256" key="4">
    <source>
        <dbReference type="PIRSR" id="PIRSR602081-1"/>
    </source>
</evidence>
<dbReference type="InterPro" id="IPR018394">
    <property type="entry name" value="DNA_photolyase_1_CS_C"/>
</dbReference>
<dbReference type="InterPro" id="IPR036155">
    <property type="entry name" value="Crypto/Photolyase_N_sf"/>
</dbReference>
<gene>
    <name evidence="8" type="ORF">Pmi06nite_47130</name>
</gene>
<dbReference type="PROSITE" id="PS00394">
    <property type="entry name" value="DNA_PHOTOLYASES_1_1"/>
    <property type="match status" value="1"/>
</dbReference>
<keyword evidence="9" id="KW-1185">Reference proteome</keyword>
<dbReference type="EMBL" id="BOOO01000024">
    <property type="protein sequence ID" value="GII31271.1"/>
    <property type="molecule type" value="Genomic_DNA"/>
</dbReference>
<dbReference type="RefSeq" id="WP_203955189.1">
    <property type="nucleotide sequence ID" value="NZ_BOOO01000024.1"/>
</dbReference>
<dbReference type="SUPFAM" id="SSF52425">
    <property type="entry name" value="Cryptochrome/photolyase, N-terminal domain"/>
    <property type="match status" value="1"/>
</dbReference>
<evidence type="ECO:0000256" key="1">
    <source>
        <dbReference type="ARBA" id="ARBA00022630"/>
    </source>
</evidence>